<proteinExistence type="predicted"/>
<feature type="domain" description="NYN" evidence="1">
    <location>
        <begin position="11"/>
        <end position="149"/>
    </location>
</feature>
<dbReference type="Pfam" id="PF01936">
    <property type="entry name" value="NYN"/>
    <property type="match status" value="1"/>
</dbReference>
<name>A0A1G2LQW4_9BACT</name>
<dbReference type="EMBL" id="MHQY01000031">
    <property type="protein sequence ID" value="OHA13269.1"/>
    <property type="molecule type" value="Genomic_DNA"/>
</dbReference>
<evidence type="ECO:0000313" key="3">
    <source>
        <dbReference type="Proteomes" id="UP000177171"/>
    </source>
</evidence>
<evidence type="ECO:0000259" key="1">
    <source>
        <dbReference type="Pfam" id="PF01936"/>
    </source>
</evidence>
<comment type="caution">
    <text evidence="2">The sequence shown here is derived from an EMBL/GenBank/DDBJ whole genome shotgun (WGS) entry which is preliminary data.</text>
</comment>
<organism evidence="2 3">
    <name type="scientific">Candidatus Sungbacteria bacterium RIFCSPLOWO2_12_FULL_41_11</name>
    <dbReference type="NCBI Taxonomy" id="1802286"/>
    <lineage>
        <taxon>Bacteria</taxon>
        <taxon>Candidatus Sungiibacteriota</taxon>
    </lineage>
</organism>
<accession>A0A1G2LQW4</accession>
<protein>
    <recommendedName>
        <fullName evidence="1">NYN domain-containing protein</fullName>
    </recommendedName>
</protein>
<gene>
    <name evidence="2" type="ORF">A3G49_01295</name>
</gene>
<dbReference type="AlphaFoldDB" id="A0A1G2LQW4"/>
<dbReference type="GO" id="GO:0004540">
    <property type="term" value="F:RNA nuclease activity"/>
    <property type="evidence" value="ECO:0007669"/>
    <property type="project" value="InterPro"/>
</dbReference>
<dbReference type="InterPro" id="IPR047140">
    <property type="entry name" value="LabA"/>
</dbReference>
<dbReference type="PANTHER" id="PTHR35458">
    <property type="entry name" value="SLR0755 PROTEIN"/>
    <property type="match status" value="1"/>
</dbReference>
<dbReference type="InterPro" id="IPR021139">
    <property type="entry name" value="NYN"/>
</dbReference>
<reference evidence="2 3" key="1">
    <citation type="journal article" date="2016" name="Nat. Commun.">
        <title>Thousands of microbial genomes shed light on interconnected biogeochemical processes in an aquifer system.</title>
        <authorList>
            <person name="Anantharaman K."/>
            <person name="Brown C.T."/>
            <person name="Hug L.A."/>
            <person name="Sharon I."/>
            <person name="Castelle C.J."/>
            <person name="Probst A.J."/>
            <person name="Thomas B.C."/>
            <person name="Singh A."/>
            <person name="Wilkins M.J."/>
            <person name="Karaoz U."/>
            <person name="Brodie E.L."/>
            <person name="Williams K.H."/>
            <person name="Hubbard S.S."/>
            <person name="Banfield J.F."/>
        </authorList>
    </citation>
    <scope>NUCLEOTIDE SEQUENCE [LARGE SCALE GENOMIC DNA]</scope>
</reference>
<evidence type="ECO:0000313" key="2">
    <source>
        <dbReference type="EMBL" id="OHA13269.1"/>
    </source>
</evidence>
<sequence length="190" mass="21660">MPNKLKKNYAFIDGQNLYLGTRAAGLDLDYKKLRIYLKEKYNVEKAYLFIGYIPENQDLYAELQEQGYLLKFKPVLPARNGMKPKGDIDADLAFSVMRYYKEYDGAVLITSDGDFDTVVRYLRKKSKLSAVISPNKDKCSALLKKAAQDKIQFLEEVGEKILKTNEDVFIVKTENEKAPLGDETQSSAFS</sequence>
<dbReference type="Proteomes" id="UP000177171">
    <property type="component" value="Unassembled WGS sequence"/>
</dbReference>
<dbReference type="PANTHER" id="PTHR35458:SF8">
    <property type="entry name" value="SLR0650 PROTEIN"/>
    <property type="match status" value="1"/>
</dbReference>
<dbReference type="Gene3D" id="3.40.50.1010">
    <property type="entry name" value="5'-nuclease"/>
    <property type="match status" value="1"/>
</dbReference>